<evidence type="ECO:0000313" key="2">
    <source>
        <dbReference type="Proteomes" id="UP000657918"/>
    </source>
</evidence>
<dbReference type="EMBL" id="JADGMS010000009">
    <property type="protein sequence ID" value="KAF9675643.1"/>
    <property type="molecule type" value="Genomic_DNA"/>
</dbReference>
<organism evidence="1 2">
    <name type="scientific">Salix dunnii</name>
    <dbReference type="NCBI Taxonomy" id="1413687"/>
    <lineage>
        <taxon>Eukaryota</taxon>
        <taxon>Viridiplantae</taxon>
        <taxon>Streptophyta</taxon>
        <taxon>Embryophyta</taxon>
        <taxon>Tracheophyta</taxon>
        <taxon>Spermatophyta</taxon>
        <taxon>Magnoliopsida</taxon>
        <taxon>eudicotyledons</taxon>
        <taxon>Gunneridae</taxon>
        <taxon>Pentapetalae</taxon>
        <taxon>rosids</taxon>
        <taxon>fabids</taxon>
        <taxon>Malpighiales</taxon>
        <taxon>Salicaceae</taxon>
        <taxon>Saliceae</taxon>
        <taxon>Salix</taxon>
    </lineage>
</organism>
<proteinExistence type="predicted"/>
<evidence type="ECO:0000313" key="1">
    <source>
        <dbReference type="EMBL" id="KAF9675643.1"/>
    </source>
</evidence>
<keyword evidence="2" id="KW-1185">Reference proteome</keyword>
<sequence>MFCQSLAHAVVFPMVKRRRDVPSSRKKLSPTNLARWDDSMILSVVTIIWIRGVVVCRNLNTILIKYTY</sequence>
<accession>A0A835JSG3</accession>
<gene>
    <name evidence="1" type="ORF">SADUNF_Sadunf09G0053700</name>
</gene>
<dbReference type="AlphaFoldDB" id="A0A835JSG3"/>
<comment type="caution">
    <text evidence="1">The sequence shown here is derived from an EMBL/GenBank/DDBJ whole genome shotgun (WGS) entry which is preliminary data.</text>
</comment>
<protein>
    <submittedName>
        <fullName evidence="1">Uncharacterized protein</fullName>
    </submittedName>
</protein>
<name>A0A835JSG3_9ROSI</name>
<reference evidence="1 2" key="1">
    <citation type="submission" date="2020-10" db="EMBL/GenBank/DDBJ databases">
        <title>Plant Genome Project.</title>
        <authorList>
            <person name="Zhang R.-G."/>
        </authorList>
    </citation>
    <scope>NUCLEOTIDE SEQUENCE [LARGE SCALE GENOMIC DNA]</scope>
    <source>
        <strain evidence="1">FAFU-HL-1</strain>
        <tissue evidence="1">Leaf</tissue>
    </source>
</reference>
<dbReference type="Proteomes" id="UP000657918">
    <property type="component" value="Unassembled WGS sequence"/>
</dbReference>